<keyword evidence="2" id="KW-1133">Transmembrane helix</keyword>
<sequence>MTHAEKVALRHASNKADKSIRFIDFDDLQQGVHKQGLYIVFFGAHWFNPKYLSVQERVDKANLKDFDFQMAKVECALDHEVYCHTVHKIEGYPTLLVYVNGTLLHEYPDSDEEEPFYNYILRFIKKYSPKVQDTSTESKDRSHNVPGVEIPTLPDAAPEEDLTKVHKDKGHEGDIDEKDDFIIDSQPMAADQSTISDRPIPPSNMEAELPIVFGQADNARTDRIDSWSTDISVPISFAIMGMLLLYVSIVAFRAFVNRRSKYHRLS</sequence>
<organism evidence="3 4">
    <name type="scientific">Batrachochytrium dendrobatidis (strain JAM81 / FGSC 10211)</name>
    <name type="common">Frog chytrid fungus</name>
    <dbReference type="NCBI Taxonomy" id="684364"/>
    <lineage>
        <taxon>Eukaryota</taxon>
        <taxon>Fungi</taxon>
        <taxon>Fungi incertae sedis</taxon>
        <taxon>Chytridiomycota</taxon>
        <taxon>Chytridiomycota incertae sedis</taxon>
        <taxon>Chytridiomycetes</taxon>
        <taxon>Rhizophydiales</taxon>
        <taxon>Rhizophydiales incertae sedis</taxon>
        <taxon>Batrachochytrium</taxon>
    </lineage>
</organism>
<dbReference type="RefSeq" id="XP_006682168.1">
    <property type="nucleotide sequence ID" value="XM_006682105.1"/>
</dbReference>
<name>F4PC60_BATDJ</name>
<evidence type="ECO:0000313" key="3">
    <source>
        <dbReference type="EMBL" id="EGF77060.1"/>
    </source>
</evidence>
<dbReference type="Proteomes" id="UP000007241">
    <property type="component" value="Unassembled WGS sequence"/>
</dbReference>
<dbReference type="CDD" id="cd02961">
    <property type="entry name" value="PDI_a_family"/>
    <property type="match status" value="1"/>
</dbReference>
<dbReference type="SUPFAM" id="SSF52833">
    <property type="entry name" value="Thioredoxin-like"/>
    <property type="match status" value="1"/>
</dbReference>
<feature type="region of interest" description="Disordered" evidence="1">
    <location>
        <begin position="133"/>
        <end position="155"/>
    </location>
</feature>
<dbReference type="EMBL" id="GL882893">
    <property type="protein sequence ID" value="EGF77060.1"/>
    <property type="molecule type" value="Genomic_DNA"/>
</dbReference>
<evidence type="ECO:0000256" key="1">
    <source>
        <dbReference type="SAM" id="MobiDB-lite"/>
    </source>
</evidence>
<proteinExistence type="predicted"/>
<accession>F4PC60</accession>
<protein>
    <recommendedName>
        <fullName evidence="5">Thioredoxin domain-containing protein</fullName>
    </recommendedName>
</protein>
<dbReference type="GeneID" id="18239431"/>
<feature type="transmembrane region" description="Helical" evidence="2">
    <location>
        <begin position="235"/>
        <end position="256"/>
    </location>
</feature>
<keyword evidence="4" id="KW-1185">Reference proteome</keyword>
<dbReference type="AlphaFoldDB" id="F4PC60"/>
<dbReference type="OrthoDB" id="72053at2759"/>
<evidence type="ECO:0000313" key="4">
    <source>
        <dbReference type="Proteomes" id="UP000007241"/>
    </source>
</evidence>
<dbReference type="HOGENOM" id="CLU_1045799_0_0_1"/>
<keyword evidence="2" id="KW-0472">Membrane</keyword>
<evidence type="ECO:0008006" key="5">
    <source>
        <dbReference type="Google" id="ProtNLM"/>
    </source>
</evidence>
<keyword evidence="2" id="KW-0812">Transmembrane</keyword>
<dbReference type="InParanoid" id="F4PC60"/>
<dbReference type="Gene3D" id="3.40.30.10">
    <property type="entry name" value="Glutaredoxin"/>
    <property type="match status" value="1"/>
</dbReference>
<evidence type="ECO:0000256" key="2">
    <source>
        <dbReference type="SAM" id="Phobius"/>
    </source>
</evidence>
<gene>
    <name evidence="3" type="ORF">BATDEDRAFT_27809</name>
</gene>
<reference evidence="3 4" key="1">
    <citation type="submission" date="2009-12" db="EMBL/GenBank/DDBJ databases">
        <title>The draft genome of Batrachochytrium dendrobatidis.</title>
        <authorList>
            <consortium name="US DOE Joint Genome Institute (JGI-PGF)"/>
            <person name="Kuo A."/>
            <person name="Salamov A."/>
            <person name="Schmutz J."/>
            <person name="Lucas S."/>
            <person name="Pitluck S."/>
            <person name="Rosenblum E."/>
            <person name="Stajich J."/>
            <person name="Eisen M."/>
            <person name="Grigoriev I.V."/>
        </authorList>
    </citation>
    <scope>NUCLEOTIDE SEQUENCE [LARGE SCALE GENOMIC DNA]</scope>
    <source>
        <strain evidence="4">JAM81 / FGSC 10211</strain>
    </source>
</reference>
<dbReference type="STRING" id="684364.F4PC60"/>
<dbReference type="InterPro" id="IPR036249">
    <property type="entry name" value="Thioredoxin-like_sf"/>
</dbReference>